<evidence type="ECO:0000313" key="1">
    <source>
        <dbReference type="EMBL" id="CAE6395576.1"/>
    </source>
</evidence>
<dbReference type="InterPro" id="IPR011009">
    <property type="entry name" value="Kinase-like_dom_sf"/>
</dbReference>
<evidence type="ECO:0000313" key="2">
    <source>
        <dbReference type="Proteomes" id="UP000663888"/>
    </source>
</evidence>
<organism evidence="1 2">
    <name type="scientific">Rhizoctonia solani</name>
    <dbReference type="NCBI Taxonomy" id="456999"/>
    <lineage>
        <taxon>Eukaryota</taxon>
        <taxon>Fungi</taxon>
        <taxon>Dikarya</taxon>
        <taxon>Basidiomycota</taxon>
        <taxon>Agaricomycotina</taxon>
        <taxon>Agaricomycetes</taxon>
        <taxon>Cantharellales</taxon>
        <taxon>Ceratobasidiaceae</taxon>
        <taxon>Rhizoctonia</taxon>
    </lineage>
</organism>
<gene>
    <name evidence="1" type="ORF">RDB_LOCUS14</name>
</gene>
<accession>A0A8H3A7U6</accession>
<sequence>MWAGPAVSRLIVTTTLTQRFPDSSGNLFHKEMIYYTNLAYEMRSYIAAHRAEFIPGDSTAGDPQDATAVMCLTNEGVMTIPARHTPQYTASIMHQHLIQHGCTDLNSSIEPLGFSSSAIAEGGFGDVWTGRLRNNQMKVAVKMLRFASLTGEAAEKELKVSL</sequence>
<dbReference type="AlphaFoldDB" id="A0A8H3A7U6"/>
<evidence type="ECO:0008006" key="3">
    <source>
        <dbReference type="Google" id="ProtNLM"/>
    </source>
</evidence>
<dbReference type="OrthoDB" id="7869097at2759"/>
<protein>
    <recommendedName>
        <fullName evidence="3">Protein kinase domain-containing protein</fullName>
    </recommendedName>
</protein>
<reference evidence="1" key="1">
    <citation type="submission" date="2021-01" db="EMBL/GenBank/DDBJ databases">
        <authorList>
            <person name="Kaushik A."/>
        </authorList>
    </citation>
    <scope>NUCLEOTIDE SEQUENCE</scope>
    <source>
        <strain evidence="1">AG4-R118</strain>
    </source>
</reference>
<dbReference type="EMBL" id="CAJMWX010000001">
    <property type="protein sequence ID" value="CAE6395576.1"/>
    <property type="molecule type" value="Genomic_DNA"/>
</dbReference>
<dbReference type="Gene3D" id="3.30.200.20">
    <property type="entry name" value="Phosphorylase Kinase, domain 1"/>
    <property type="match status" value="1"/>
</dbReference>
<dbReference type="SUPFAM" id="SSF56112">
    <property type="entry name" value="Protein kinase-like (PK-like)"/>
    <property type="match status" value="1"/>
</dbReference>
<name>A0A8H3A7U6_9AGAM</name>
<proteinExistence type="predicted"/>
<comment type="caution">
    <text evidence="1">The sequence shown here is derived from an EMBL/GenBank/DDBJ whole genome shotgun (WGS) entry which is preliminary data.</text>
</comment>
<dbReference type="Proteomes" id="UP000663888">
    <property type="component" value="Unassembled WGS sequence"/>
</dbReference>